<keyword evidence="1" id="KW-0963">Cytoplasm</keyword>
<dbReference type="SUPFAM" id="SSF52172">
    <property type="entry name" value="CheY-like"/>
    <property type="match status" value="1"/>
</dbReference>
<reference evidence="5 6" key="1">
    <citation type="submission" date="2017-08" db="EMBL/GenBank/DDBJ databases">
        <title>Substantial Increase in Enzyme Production by Combined Drug-Resistance Mutations in Paenibacillus agaridevorans.</title>
        <authorList>
            <person name="Tanaka Y."/>
            <person name="Funane K."/>
            <person name="Hosaka T."/>
            <person name="Shiwa Y."/>
            <person name="Fujita N."/>
            <person name="Miyazaki T."/>
            <person name="Yoshikawa H."/>
            <person name="Murakami K."/>
            <person name="Kasahara K."/>
            <person name="Inaoka T."/>
            <person name="Hiraga Y."/>
            <person name="Ochi K."/>
        </authorList>
    </citation>
    <scope>NUCLEOTIDE SEQUENCE [LARGE SCALE GENOMIC DNA]</scope>
    <source>
        <strain evidence="5 6">T-3040</strain>
    </source>
</reference>
<feature type="modified residue" description="4-aspartylphosphate" evidence="3">
    <location>
        <position position="55"/>
    </location>
</feature>
<dbReference type="InterPro" id="IPR051552">
    <property type="entry name" value="HptR"/>
</dbReference>
<dbReference type="AlphaFoldDB" id="A0A2R5F1U7"/>
<dbReference type="GO" id="GO:0000160">
    <property type="term" value="P:phosphorelay signal transduction system"/>
    <property type="evidence" value="ECO:0007669"/>
    <property type="project" value="InterPro"/>
</dbReference>
<dbReference type="Gene3D" id="3.40.50.2300">
    <property type="match status" value="1"/>
</dbReference>
<dbReference type="PROSITE" id="PS50110">
    <property type="entry name" value="RESPONSE_REGULATORY"/>
    <property type="match status" value="1"/>
</dbReference>
<evidence type="ECO:0000313" key="5">
    <source>
        <dbReference type="EMBL" id="GBG09751.1"/>
    </source>
</evidence>
<evidence type="ECO:0000313" key="6">
    <source>
        <dbReference type="Proteomes" id="UP000245202"/>
    </source>
</evidence>
<dbReference type="PANTHER" id="PTHR42713:SF3">
    <property type="entry name" value="TRANSCRIPTIONAL REGULATORY PROTEIN HPTR"/>
    <property type="match status" value="1"/>
</dbReference>
<evidence type="ECO:0000256" key="2">
    <source>
        <dbReference type="ARBA" id="ARBA00023125"/>
    </source>
</evidence>
<keyword evidence="3" id="KW-0597">Phosphoprotein</keyword>
<dbReference type="InterPro" id="IPR001789">
    <property type="entry name" value="Sig_transdc_resp-reg_receiver"/>
</dbReference>
<dbReference type="SMART" id="SM00448">
    <property type="entry name" value="REC"/>
    <property type="match status" value="1"/>
</dbReference>
<dbReference type="CDD" id="cd17536">
    <property type="entry name" value="REC_YesN-like"/>
    <property type="match status" value="1"/>
</dbReference>
<evidence type="ECO:0000256" key="3">
    <source>
        <dbReference type="PROSITE-ProRule" id="PRU00169"/>
    </source>
</evidence>
<sequence>MYRVMLVDDDYPVIEYLQQAIPWQALNMEVIGGFSNGQKAYDYAVTNLPDILLTDIGMPVMNGLELINALTLRKKNLRSIILSCHDEFSFAMQAIRLNVVDYILKESLDPVSLIKLLERMKHSLDEEKTLKKQEVSKELITSLEDNPLLDEAAWADQTDQIGLDFKTYVYIPVLCVINRQQVAEKRYSSKKLLSFSMQNVIEEVVAKEKEQGIFHLSYNGKETVLLFQYRDLVKTNVYESLEGTLRTIYKAIKDYLKFSVTFIVGTNSENATSLKSNIKQLLKGKDHCFYRL</sequence>
<dbReference type="GO" id="GO:0003677">
    <property type="term" value="F:DNA binding"/>
    <property type="evidence" value="ECO:0007669"/>
    <property type="project" value="UniProtKB-KW"/>
</dbReference>
<keyword evidence="2 5" id="KW-0238">DNA-binding</keyword>
<evidence type="ECO:0000256" key="1">
    <source>
        <dbReference type="ARBA" id="ARBA00022490"/>
    </source>
</evidence>
<organism evidence="5 6">
    <name type="scientific">Paenibacillus agaridevorans</name>
    <dbReference type="NCBI Taxonomy" id="171404"/>
    <lineage>
        <taxon>Bacteria</taxon>
        <taxon>Bacillati</taxon>
        <taxon>Bacillota</taxon>
        <taxon>Bacilli</taxon>
        <taxon>Bacillales</taxon>
        <taxon>Paenibacillaceae</taxon>
        <taxon>Paenibacillus</taxon>
    </lineage>
</organism>
<protein>
    <submittedName>
        <fullName evidence="5">Putative DNA-binding response regulator</fullName>
    </submittedName>
</protein>
<feature type="non-terminal residue" evidence="5">
    <location>
        <position position="292"/>
    </location>
</feature>
<gene>
    <name evidence="5" type="ORF">PAT3040_04412</name>
</gene>
<feature type="domain" description="Response regulatory" evidence="4">
    <location>
        <begin position="3"/>
        <end position="120"/>
    </location>
</feature>
<dbReference type="Proteomes" id="UP000245202">
    <property type="component" value="Unassembled WGS sequence"/>
</dbReference>
<keyword evidence="6" id="KW-1185">Reference proteome</keyword>
<name>A0A2R5F1U7_9BACL</name>
<dbReference type="EMBL" id="BDQX01000256">
    <property type="protein sequence ID" value="GBG09751.1"/>
    <property type="molecule type" value="Genomic_DNA"/>
</dbReference>
<proteinExistence type="predicted"/>
<dbReference type="InterPro" id="IPR011006">
    <property type="entry name" value="CheY-like_superfamily"/>
</dbReference>
<accession>A0A2R5F1U7</accession>
<comment type="caution">
    <text evidence="5">The sequence shown here is derived from an EMBL/GenBank/DDBJ whole genome shotgun (WGS) entry which is preliminary data.</text>
</comment>
<evidence type="ECO:0000259" key="4">
    <source>
        <dbReference type="PROSITE" id="PS50110"/>
    </source>
</evidence>
<dbReference type="Pfam" id="PF00072">
    <property type="entry name" value="Response_reg"/>
    <property type="match status" value="1"/>
</dbReference>
<dbReference type="RefSeq" id="WP_146200510.1">
    <property type="nucleotide sequence ID" value="NZ_BDQX01000256.1"/>
</dbReference>
<dbReference type="PANTHER" id="PTHR42713">
    <property type="entry name" value="HISTIDINE KINASE-RELATED"/>
    <property type="match status" value="1"/>
</dbReference>